<keyword evidence="1" id="KW-0812">Transmembrane</keyword>
<dbReference type="OrthoDB" id="44061at2759"/>
<organism evidence="2 3">
    <name type="scientific">Rhizoclosmatium globosum</name>
    <dbReference type="NCBI Taxonomy" id="329046"/>
    <lineage>
        <taxon>Eukaryota</taxon>
        <taxon>Fungi</taxon>
        <taxon>Fungi incertae sedis</taxon>
        <taxon>Chytridiomycota</taxon>
        <taxon>Chytridiomycota incertae sedis</taxon>
        <taxon>Chytridiomycetes</taxon>
        <taxon>Chytridiales</taxon>
        <taxon>Chytriomycetaceae</taxon>
        <taxon>Rhizoclosmatium</taxon>
    </lineage>
</organism>
<evidence type="ECO:0000313" key="3">
    <source>
        <dbReference type="Proteomes" id="UP000193642"/>
    </source>
</evidence>
<sequence length="195" mass="22304">MFGFMKRADPAPPMPDGEYCTATGCKPNELSARPNFQGFPVIGDDSIMSTKQHGTCATAPMQDLRFGVNYGTTDRICCFNRHYAEHSGYFLETNWLKEVSRTEPTTYYDPVSGKPLFRAPIGRSFDEFLQESKSHGWPSFRDTKLFGIMFVWLAMVKLLVLLELTWDTIFRIVRVTVIVSTWCPLRDVLQFMLSC</sequence>
<evidence type="ECO:0000256" key="1">
    <source>
        <dbReference type="SAM" id="Phobius"/>
    </source>
</evidence>
<dbReference type="EMBL" id="MCGO01000003">
    <property type="protein sequence ID" value="ORY52517.1"/>
    <property type="molecule type" value="Genomic_DNA"/>
</dbReference>
<protein>
    <submittedName>
        <fullName evidence="2">Uncharacterized protein</fullName>
    </submittedName>
</protein>
<feature type="non-terminal residue" evidence="2">
    <location>
        <position position="195"/>
    </location>
</feature>
<keyword evidence="1" id="KW-1133">Transmembrane helix</keyword>
<comment type="caution">
    <text evidence="2">The sequence shown here is derived from an EMBL/GenBank/DDBJ whole genome shotgun (WGS) entry which is preliminary data.</text>
</comment>
<evidence type="ECO:0000313" key="2">
    <source>
        <dbReference type="EMBL" id="ORY52517.1"/>
    </source>
</evidence>
<dbReference type="AlphaFoldDB" id="A0A1Y2CZY7"/>
<dbReference type="Proteomes" id="UP000193642">
    <property type="component" value="Unassembled WGS sequence"/>
</dbReference>
<reference evidence="2 3" key="1">
    <citation type="submission" date="2016-07" db="EMBL/GenBank/DDBJ databases">
        <title>Pervasive Adenine N6-methylation of Active Genes in Fungi.</title>
        <authorList>
            <consortium name="DOE Joint Genome Institute"/>
            <person name="Mondo S.J."/>
            <person name="Dannebaum R.O."/>
            <person name="Kuo R.C."/>
            <person name="Labutti K."/>
            <person name="Haridas S."/>
            <person name="Kuo A."/>
            <person name="Salamov A."/>
            <person name="Ahrendt S.R."/>
            <person name="Lipzen A."/>
            <person name="Sullivan W."/>
            <person name="Andreopoulos W.B."/>
            <person name="Clum A."/>
            <person name="Lindquist E."/>
            <person name="Daum C."/>
            <person name="Ramamoorthy G.K."/>
            <person name="Gryganskyi A."/>
            <person name="Culley D."/>
            <person name="Magnuson J.K."/>
            <person name="James T.Y."/>
            <person name="O'Malley M.A."/>
            <person name="Stajich J.E."/>
            <person name="Spatafora J.W."/>
            <person name="Visel A."/>
            <person name="Grigoriev I.V."/>
        </authorList>
    </citation>
    <scope>NUCLEOTIDE SEQUENCE [LARGE SCALE GENOMIC DNA]</scope>
    <source>
        <strain evidence="2 3">JEL800</strain>
    </source>
</reference>
<keyword evidence="3" id="KW-1185">Reference proteome</keyword>
<proteinExistence type="predicted"/>
<keyword evidence="1" id="KW-0472">Membrane</keyword>
<accession>A0A1Y2CZY7</accession>
<name>A0A1Y2CZY7_9FUNG</name>
<gene>
    <name evidence="2" type="ORF">BCR33DRAFT_711810</name>
</gene>
<feature type="transmembrane region" description="Helical" evidence="1">
    <location>
        <begin position="145"/>
        <end position="162"/>
    </location>
</feature>